<name>A0A1H0Q2U3_9BACI</name>
<protein>
    <recommendedName>
        <fullName evidence="3">IDEAL domain-containing protein</fullName>
    </recommendedName>
</protein>
<dbReference type="OrthoDB" id="2427704at2"/>
<gene>
    <name evidence="1" type="ORF">SAMN05216565_101563</name>
</gene>
<organism evidence="1 2">
    <name type="scientific">Litchfieldia salsa</name>
    <dbReference type="NCBI Taxonomy" id="930152"/>
    <lineage>
        <taxon>Bacteria</taxon>
        <taxon>Bacillati</taxon>
        <taxon>Bacillota</taxon>
        <taxon>Bacilli</taxon>
        <taxon>Bacillales</taxon>
        <taxon>Bacillaceae</taxon>
        <taxon>Litchfieldia</taxon>
    </lineage>
</organism>
<proteinExistence type="predicted"/>
<evidence type="ECO:0000313" key="2">
    <source>
        <dbReference type="Proteomes" id="UP000199159"/>
    </source>
</evidence>
<dbReference type="EMBL" id="FNJU01000001">
    <property type="protein sequence ID" value="SDP11410.1"/>
    <property type="molecule type" value="Genomic_DNA"/>
</dbReference>
<accession>A0A1H0Q2U3</accession>
<dbReference type="Proteomes" id="UP000199159">
    <property type="component" value="Unassembled WGS sequence"/>
</dbReference>
<dbReference type="RefSeq" id="WP_090849670.1">
    <property type="nucleotide sequence ID" value="NZ_FNJU01000001.1"/>
</dbReference>
<dbReference type="AlphaFoldDB" id="A0A1H0Q2U3"/>
<keyword evidence="2" id="KW-1185">Reference proteome</keyword>
<evidence type="ECO:0008006" key="3">
    <source>
        <dbReference type="Google" id="ProtNLM"/>
    </source>
</evidence>
<sequence>MLKGTEIIQIGNWVKGTTKSGELFLGYIEDIHSLNKTVKVKVVHSDHDIVVGKTIETLSRLVQGLPSAETNEEGIRELIELSLITKDEDWFYELQERFVAIRKASNIHKQSIAVKPTQHNRIDSYRL</sequence>
<evidence type="ECO:0000313" key="1">
    <source>
        <dbReference type="EMBL" id="SDP11410.1"/>
    </source>
</evidence>
<reference evidence="2" key="1">
    <citation type="submission" date="2016-10" db="EMBL/GenBank/DDBJ databases">
        <authorList>
            <person name="Varghese N."/>
            <person name="Submissions S."/>
        </authorList>
    </citation>
    <scope>NUCLEOTIDE SEQUENCE [LARGE SCALE GENOMIC DNA]</scope>
    <source>
        <strain evidence="2">IBRC-M10078</strain>
    </source>
</reference>
<dbReference type="STRING" id="930152.SAMN05216565_101563"/>